<keyword evidence="3" id="KW-1185">Reference proteome</keyword>
<sequence>MLFCRRSTEAPSSVSKAQFGCSGGGEGARHAAGAPQRVERRAVEGLVEPRGPLAVGVAARQHVEAVRVGHARKAPALDQQRIASGLRQRAFGHVGAEEAAENLVAGRRDQAPLHVGVGGGQEVEGHAVAGGRVETPGLGGIAGIDAARDHAAGSERRGLREVDQAPCESAGGIPGASMVNV</sequence>
<protein>
    <submittedName>
        <fullName evidence="2">Uncharacterized protein</fullName>
    </submittedName>
</protein>
<feature type="region of interest" description="Disordered" evidence="1">
    <location>
        <begin position="14"/>
        <end position="36"/>
    </location>
</feature>
<comment type="caution">
    <text evidence="2">The sequence shown here is derived from an EMBL/GenBank/DDBJ whole genome shotgun (WGS) entry which is preliminary data.</text>
</comment>
<accession>A0A849K8B9</accession>
<name>A0A849K8B9_9BURK</name>
<dbReference type="EMBL" id="JABFCS010000001">
    <property type="protein sequence ID" value="NNU43750.1"/>
    <property type="molecule type" value="Genomic_DNA"/>
</dbReference>
<reference evidence="2 3" key="1">
    <citation type="submission" date="2020-05" db="EMBL/GenBank/DDBJ databases">
        <authorList>
            <person name="Khan S.A."/>
            <person name="Jeon C.O."/>
            <person name="Chun B.H."/>
        </authorList>
    </citation>
    <scope>NUCLEOTIDE SEQUENCE [LARGE SCALE GENOMIC DNA]</scope>
    <source>
        <strain evidence="2 3">B156</strain>
    </source>
</reference>
<evidence type="ECO:0000313" key="2">
    <source>
        <dbReference type="EMBL" id="NNU43750.1"/>
    </source>
</evidence>
<dbReference type="AlphaFoldDB" id="A0A849K8B9"/>
<gene>
    <name evidence="2" type="ORF">HK415_12170</name>
</gene>
<feature type="region of interest" description="Disordered" evidence="1">
    <location>
        <begin position="156"/>
        <end position="181"/>
    </location>
</feature>
<organism evidence="2 3">
    <name type="scientific">Ramlibacter montanisoli</name>
    <dbReference type="NCBI Taxonomy" id="2732512"/>
    <lineage>
        <taxon>Bacteria</taxon>
        <taxon>Pseudomonadati</taxon>
        <taxon>Pseudomonadota</taxon>
        <taxon>Betaproteobacteria</taxon>
        <taxon>Burkholderiales</taxon>
        <taxon>Comamonadaceae</taxon>
        <taxon>Ramlibacter</taxon>
    </lineage>
</organism>
<dbReference type="RefSeq" id="WP_171559554.1">
    <property type="nucleotide sequence ID" value="NZ_JABFCS010000001.1"/>
</dbReference>
<evidence type="ECO:0000256" key="1">
    <source>
        <dbReference type="SAM" id="MobiDB-lite"/>
    </source>
</evidence>
<reference evidence="2 3" key="2">
    <citation type="submission" date="2020-06" db="EMBL/GenBank/DDBJ databases">
        <title>Ramlibacter rhizophilus sp. nov., isolated from rhizosphere soil of national flower Mugunghwa from South Korea.</title>
        <authorList>
            <person name="Zheng-Fei Y."/>
            <person name="Huan T."/>
        </authorList>
    </citation>
    <scope>NUCLEOTIDE SEQUENCE [LARGE SCALE GENOMIC DNA]</scope>
    <source>
        <strain evidence="2 3">B156</strain>
    </source>
</reference>
<proteinExistence type="predicted"/>
<evidence type="ECO:0000313" key="3">
    <source>
        <dbReference type="Proteomes" id="UP000552954"/>
    </source>
</evidence>
<dbReference type="Proteomes" id="UP000552954">
    <property type="component" value="Unassembled WGS sequence"/>
</dbReference>